<evidence type="ECO:0000313" key="2">
    <source>
        <dbReference type="Proteomes" id="UP001187192"/>
    </source>
</evidence>
<accession>A0AA88DN69</accession>
<keyword evidence="2" id="KW-1185">Reference proteome</keyword>
<dbReference type="AlphaFoldDB" id="A0AA88DN69"/>
<name>A0AA88DN69_FICCA</name>
<evidence type="ECO:0000313" key="1">
    <source>
        <dbReference type="EMBL" id="GMN58442.1"/>
    </source>
</evidence>
<proteinExistence type="predicted"/>
<sequence>MTCKDHIHGMRSRWRVGRVEIAMMAAMRREGGYEAEREREREMLLSVDAHKCTRPKDEAQI</sequence>
<gene>
    <name evidence="1" type="ORF">TIFTF001_027542</name>
</gene>
<reference evidence="1" key="1">
    <citation type="submission" date="2023-07" db="EMBL/GenBank/DDBJ databases">
        <title>draft genome sequence of fig (Ficus carica).</title>
        <authorList>
            <person name="Takahashi T."/>
            <person name="Nishimura K."/>
        </authorList>
    </citation>
    <scope>NUCLEOTIDE SEQUENCE</scope>
</reference>
<dbReference type="EMBL" id="BTGU01000078">
    <property type="protein sequence ID" value="GMN58442.1"/>
    <property type="molecule type" value="Genomic_DNA"/>
</dbReference>
<organism evidence="1 2">
    <name type="scientific">Ficus carica</name>
    <name type="common">Common fig</name>
    <dbReference type="NCBI Taxonomy" id="3494"/>
    <lineage>
        <taxon>Eukaryota</taxon>
        <taxon>Viridiplantae</taxon>
        <taxon>Streptophyta</taxon>
        <taxon>Embryophyta</taxon>
        <taxon>Tracheophyta</taxon>
        <taxon>Spermatophyta</taxon>
        <taxon>Magnoliopsida</taxon>
        <taxon>eudicotyledons</taxon>
        <taxon>Gunneridae</taxon>
        <taxon>Pentapetalae</taxon>
        <taxon>rosids</taxon>
        <taxon>fabids</taxon>
        <taxon>Rosales</taxon>
        <taxon>Moraceae</taxon>
        <taxon>Ficeae</taxon>
        <taxon>Ficus</taxon>
    </lineage>
</organism>
<comment type="caution">
    <text evidence="1">The sequence shown here is derived from an EMBL/GenBank/DDBJ whole genome shotgun (WGS) entry which is preliminary data.</text>
</comment>
<dbReference type="Proteomes" id="UP001187192">
    <property type="component" value="Unassembled WGS sequence"/>
</dbReference>
<protein>
    <submittedName>
        <fullName evidence="1">Uncharacterized protein</fullName>
    </submittedName>
</protein>